<dbReference type="SUPFAM" id="SSF57716">
    <property type="entry name" value="Glucocorticoid receptor-like (DNA-binding domain)"/>
    <property type="match status" value="1"/>
</dbReference>
<evidence type="ECO:0000313" key="11">
    <source>
        <dbReference type="Proteomes" id="UP000678393"/>
    </source>
</evidence>
<dbReference type="GO" id="GO:0030154">
    <property type="term" value="P:cell differentiation"/>
    <property type="evidence" value="ECO:0007669"/>
    <property type="project" value="TreeGrafter"/>
</dbReference>
<dbReference type="Pfam" id="PF00105">
    <property type="entry name" value="zf-C4"/>
    <property type="match status" value="1"/>
</dbReference>
<dbReference type="GO" id="GO:0008270">
    <property type="term" value="F:zinc ion binding"/>
    <property type="evidence" value="ECO:0007669"/>
    <property type="project" value="UniProtKB-KW"/>
</dbReference>
<dbReference type="InterPro" id="IPR013088">
    <property type="entry name" value="Znf_NHR/GATA"/>
</dbReference>
<dbReference type="PANTHER" id="PTHR24082">
    <property type="entry name" value="NUCLEAR HORMONE RECEPTOR"/>
    <property type="match status" value="1"/>
</dbReference>
<dbReference type="PRINTS" id="PR00047">
    <property type="entry name" value="STROIDFINGER"/>
</dbReference>
<evidence type="ECO:0000256" key="4">
    <source>
        <dbReference type="ARBA" id="ARBA00023015"/>
    </source>
</evidence>
<dbReference type="InterPro" id="IPR050234">
    <property type="entry name" value="Nuclear_hormone_rcpt_NR1"/>
</dbReference>
<gene>
    <name evidence="10" type="ORF">CUNI_LOCUS3917</name>
</gene>
<organism evidence="10 11">
    <name type="scientific">Candidula unifasciata</name>
    <dbReference type="NCBI Taxonomy" id="100452"/>
    <lineage>
        <taxon>Eukaryota</taxon>
        <taxon>Metazoa</taxon>
        <taxon>Spiralia</taxon>
        <taxon>Lophotrochozoa</taxon>
        <taxon>Mollusca</taxon>
        <taxon>Gastropoda</taxon>
        <taxon>Heterobranchia</taxon>
        <taxon>Euthyneura</taxon>
        <taxon>Panpulmonata</taxon>
        <taxon>Eupulmonata</taxon>
        <taxon>Stylommatophora</taxon>
        <taxon>Helicina</taxon>
        <taxon>Helicoidea</taxon>
        <taxon>Geomitridae</taxon>
        <taxon>Candidula</taxon>
    </lineage>
</organism>
<dbReference type="Gene3D" id="3.30.50.10">
    <property type="entry name" value="Erythroid Transcription Factor GATA-1, subunit A"/>
    <property type="match status" value="1"/>
</dbReference>
<dbReference type="Gene3D" id="1.10.565.10">
    <property type="entry name" value="Retinoid X Receptor"/>
    <property type="match status" value="1"/>
</dbReference>
<keyword evidence="1" id="KW-0479">Metal-binding</keyword>
<protein>
    <recommendedName>
        <fullName evidence="9">Nuclear receptor domain-containing protein</fullName>
    </recommendedName>
</protein>
<dbReference type="AlphaFoldDB" id="A0A8S3YMM4"/>
<dbReference type="InterPro" id="IPR001628">
    <property type="entry name" value="Znf_hrmn_rcpt"/>
</dbReference>
<evidence type="ECO:0000256" key="3">
    <source>
        <dbReference type="ARBA" id="ARBA00022833"/>
    </source>
</evidence>
<name>A0A8S3YMM4_9EUPU</name>
<evidence type="ECO:0000259" key="9">
    <source>
        <dbReference type="PROSITE" id="PS51030"/>
    </source>
</evidence>
<reference evidence="10" key="1">
    <citation type="submission" date="2021-04" db="EMBL/GenBank/DDBJ databases">
        <authorList>
            <consortium name="Molecular Ecology Group"/>
        </authorList>
    </citation>
    <scope>NUCLEOTIDE SEQUENCE</scope>
</reference>
<dbReference type="PROSITE" id="PS51030">
    <property type="entry name" value="NUCLEAR_REC_DBD_2"/>
    <property type="match status" value="1"/>
</dbReference>
<keyword evidence="11" id="KW-1185">Reference proteome</keyword>
<keyword evidence="4" id="KW-0805">Transcription regulation</keyword>
<evidence type="ECO:0000313" key="10">
    <source>
        <dbReference type="EMBL" id="CAG5118359.1"/>
    </source>
</evidence>
<dbReference type="Proteomes" id="UP000678393">
    <property type="component" value="Unassembled WGS sequence"/>
</dbReference>
<dbReference type="OrthoDB" id="5850793at2759"/>
<keyword evidence="8" id="KW-0539">Nucleus</keyword>
<dbReference type="SUPFAM" id="SSF48508">
    <property type="entry name" value="Nuclear receptor ligand-binding domain"/>
    <property type="match status" value="1"/>
</dbReference>
<evidence type="ECO:0000256" key="7">
    <source>
        <dbReference type="ARBA" id="ARBA00023170"/>
    </source>
</evidence>
<dbReference type="InterPro" id="IPR035500">
    <property type="entry name" value="NHR-like_dom_sf"/>
</dbReference>
<evidence type="ECO:0000256" key="5">
    <source>
        <dbReference type="ARBA" id="ARBA00023125"/>
    </source>
</evidence>
<dbReference type="PROSITE" id="PS51450">
    <property type="entry name" value="LRR"/>
    <property type="match status" value="1"/>
</dbReference>
<dbReference type="CDD" id="cd06916">
    <property type="entry name" value="NR_DBD_like"/>
    <property type="match status" value="1"/>
</dbReference>
<dbReference type="InterPro" id="IPR001611">
    <property type="entry name" value="Leu-rich_rpt"/>
</dbReference>
<keyword evidence="7" id="KW-0675">Receptor</keyword>
<evidence type="ECO:0000256" key="2">
    <source>
        <dbReference type="ARBA" id="ARBA00022771"/>
    </source>
</evidence>
<dbReference type="GO" id="GO:0004879">
    <property type="term" value="F:nuclear receptor activity"/>
    <property type="evidence" value="ECO:0007669"/>
    <property type="project" value="TreeGrafter"/>
</dbReference>
<dbReference type="EMBL" id="CAJHNH020000540">
    <property type="protein sequence ID" value="CAG5118359.1"/>
    <property type="molecule type" value="Genomic_DNA"/>
</dbReference>
<evidence type="ECO:0000256" key="8">
    <source>
        <dbReference type="ARBA" id="ARBA00023242"/>
    </source>
</evidence>
<dbReference type="GO" id="GO:0000122">
    <property type="term" value="P:negative regulation of transcription by RNA polymerase II"/>
    <property type="evidence" value="ECO:0007669"/>
    <property type="project" value="TreeGrafter"/>
</dbReference>
<feature type="domain" description="Nuclear receptor" evidence="9">
    <location>
        <begin position="16"/>
        <end position="91"/>
    </location>
</feature>
<evidence type="ECO:0000256" key="6">
    <source>
        <dbReference type="ARBA" id="ARBA00023163"/>
    </source>
</evidence>
<sequence>MGRKRKQVDPGVASNLPPCRVCGAPGSGLHYGVNTCEACKGFFHRSLKIWTQYKCDMTGQCPVEPGRSKLCHLCRYNRCLAVGMAKEAIKTGRYTSTKRTKDILEIRQLQEKQTLSAVSLDRHISEHLSPTGTFSTIDNEQSFSSVSQTGMFTPVSRNTSGQFSLESMLKFNPELSEPLIHHDQLRLKETPSLREGRFVEANTDKIPHDCATNNQIQKTHLDSSPGHGLESLLSLEEDTELLQGQQLQQQLLSSSSLTPLSMTSPEEITSLPILEEEVSMPLIACSSIASVSLSSNTSPSSTGQLSGNMLEGTASMSISLCSPRSHESLSDAYGMYTTTLLQSPSRTSTTSPKLATMSPVCLAVAPSVAPSATSSLLQIDPQDSEFVIAIDSCSTDWSIDSVSKIYKDKDLIIRTLIAADESSLIPVFGQMTDEEILQQQLEHLEACRLKREMFGPLTKLPDHEYDYIFVTTGLDTDDRQKLLNDMGECLEKMIRAMVKFCKAIPDSRQEFYIFITYKCVDYEKKILRGFDLQWKCENELLKLPSAADARIHAETLDGYLKFCQSLRSLNLSYNELVVIRALIAMAPDRDKPVNSALAREIHWQLTLCLIHLLSQRYPNPFSVFARIMDRLTEARTQTEGVIYFLKKMKMDKYSHVMYNPLLKEMFGGIFFNNDEDDWGENV</sequence>
<proteinExistence type="predicted"/>
<dbReference type="PANTHER" id="PTHR24082:SF507">
    <property type="entry name" value="BILE ACID RECEPTOR-RELATED"/>
    <property type="match status" value="1"/>
</dbReference>
<keyword evidence="3" id="KW-0862">Zinc</keyword>
<dbReference type="GO" id="GO:0000978">
    <property type="term" value="F:RNA polymerase II cis-regulatory region sequence-specific DNA binding"/>
    <property type="evidence" value="ECO:0007669"/>
    <property type="project" value="TreeGrafter"/>
</dbReference>
<evidence type="ECO:0000256" key="1">
    <source>
        <dbReference type="ARBA" id="ARBA00022723"/>
    </source>
</evidence>
<keyword evidence="5" id="KW-0238">DNA-binding</keyword>
<dbReference type="GO" id="GO:0045944">
    <property type="term" value="P:positive regulation of transcription by RNA polymerase II"/>
    <property type="evidence" value="ECO:0007669"/>
    <property type="project" value="TreeGrafter"/>
</dbReference>
<keyword evidence="2" id="KW-0863">Zinc-finger</keyword>
<comment type="caution">
    <text evidence="10">The sequence shown here is derived from an EMBL/GenBank/DDBJ whole genome shotgun (WGS) entry which is preliminary data.</text>
</comment>
<keyword evidence="6" id="KW-0804">Transcription</keyword>
<dbReference type="PROSITE" id="PS00031">
    <property type="entry name" value="NUCLEAR_REC_DBD_1"/>
    <property type="match status" value="1"/>
</dbReference>
<accession>A0A8S3YMM4</accession>
<dbReference type="SMART" id="SM00399">
    <property type="entry name" value="ZnF_C4"/>
    <property type="match status" value="1"/>
</dbReference>